<protein>
    <submittedName>
        <fullName evidence="1">Uncharacterized protein</fullName>
    </submittedName>
</protein>
<reference evidence="1 2" key="2">
    <citation type="journal article" date="2011" name="ISME J.">
        <title>RNA-seq reveals cooperative metabolic interactions between two termite-gut spirochete species in co-culture.</title>
        <authorList>
            <person name="Rosenthal A.Z."/>
            <person name="Matson E.G."/>
            <person name="Eldar A."/>
            <person name="Leadbetter J.R."/>
        </authorList>
    </citation>
    <scope>NUCLEOTIDE SEQUENCE [LARGE SCALE GENOMIC DNA]</scope>
    <source>
        <strain evidence="2">ATCC BAA-888 / DSM 13862 / ZAS-9</strain>
    </source>
</reference>
<dbReference type="AlphaFoldDB" id="F5YGF9"/>
<organism evidence="1 2">
    <name type="scientific">Leadbettera azotonutricia (strain ATCC BAA-888 / DSM 13862 / ZAS-9)</name>
    <name type="common">Treponema azotonutricium</name>
    <dbReference type="NCBI Taxonomy" id="545695"/>
    <lineage>
        <taxon>Bacteria</taxon>
        <taxon>Pseudomonadati</taxon>
        <taxon>Spirochaetota</taxon>
        <taxon>Spirochaetia</taxon>
        <taxon>Spirochaetales</taxon>
        <taxon>Breznakiellaceae</taxon>
        <taxon>Leadbettera</taxon>
    </lineage>
</organism>
<accession>F5YGF9</accession>
<sequence>MICIINGFLFAMNCIDKNPVKAKLSSCIGGWERLPCIPYSGKH</sequence>
<keyword evidence="2" id="KW-1185">Reference proteome</keyword>
<dbReference type="HOGENOM" id="CLU_3240996_0_0_12"/>
<evidence type="ECO:0000313" key="2">
    <source>
        <dbReference type="Proteomes" id="UP000009222"/>
    </source>
</evidence>
<reference evidence="2" key="1">
    <citation type="submission" date="2009-12" db="EMBL/GenBank/DDBJ databases">
        <title>Complete sequence of Treponema azotonutricium strain ZAS-9.</title>
        <authorList>
            <person name="Tetu S.G."/>
            <person name="Matson E."/>
            <person name="Ren Q."/>
            <person name="Seshadri R."/>
            <person name="Elbourne L."/>
            <person name="Hassan K.A."/>
            <person name="Durkin A."/>
            <person name="Radune D."/>
            <person name="Mohamoud Y."/>
            <person name="Shay R."/>
            <person name="Jin S."/>
            <person name="Zhang X."/>
            <person name="Lucey K."/>
            <person name="Ballor N.R."/>
            <person name="Ottesen E."/>
            <person name="Rosenthal R."/>
            <person name="Allen A."/>
            <person name="Leadbetter J.R."/>
            <person name="Paulsen I.T."/>
        </authorList>
    </citation>
    <scope>NUCLEOTIDE SEQUENCE [LARGE SCALE GENOMIC DNA]</scope>
    <source>
        <strain evidence="2">ATCC BAA-888 / DSM 13862 / ZAS-9</strain>
    </source>
</reference>
<evidence type="ECO:0000313" key="1">
    <source>
        <dbReference type="EMBL" id="AEF82909.1"/>
    </source>
</evidence>
<dbReference type="Proteomes" id="UP000009222">
    <property type="component" value="Chromosome"/>
</dbReference>
<proteinExistence type="predicted"/>
<dbReference type="KEGG" id="taz:TREAZ_2358"/>
<name>F5YGF9_LEAAZ</name>
<dbReference type="EMBL" id="CP001841">
    <property type="protein sequence ID" value="AEF82909.1"/>
    <property type="molecule type" value="Genomic_DNA"/>
</dbReference>
<dbReference type="InParanoid" id="F5YGF9"/>
<gene>
    <name evidence="1" type="ordered locus">TREAZ_2358</name>
</gene>